<keyword evidence="2" id="KW-1185">Reference proteome</keyword>
<gene>
    <name evidence="1" type="ORF">Tco_0749944</name>
</gene>
<organism evidence="1 2">
    <name type="scientific">Tanacetum coccineum</name>
    <dbReference type="NCBI Taxonomy" id="301880"/>
    <lineage>
        <taxon>Eukaryota</taxon>
        <taxon>Viridiplantae</taxon>
        <taxon>Streptophyta</taxon>
        <taxon>Embryophyta</taxon>
        <taxon>Tracheophyta</taxon>
        <taxon>Spermatophyta</taxon>
        <taxon>Magnoliopsida</taxon>
        <taxon>eudicotyledons</taxon>
        <taxon>Gunneridae</taxon>
        <taxon>Pentapetalae</taxon>
        <taxon>asterids</taxon>
        <taxon>campanulids</taxon>
        <taxon>Asterales</taxon>
        <taxon>Asteraceae</taxon>
        <taxon>Asteroideae</taxon>
        <taxon>Anthemideae</taxon>
        <taxon>Anthemidinae</taxon>
        <taxon>Tanacetum</taxon>
    </lineage>
</organism>
<accession>A0ABQ4Z315</accession>
<proteinExistence type="predicted"/>
<sequence length="187" mass="21096">MELCTTLQKKVLDLEKTKTTQANEIASLKRRVKKLKKKRSSRTHKLKRLYKVGLTAMVESSGDEEDLETLQEDMNQNSAHMVVASKVPMLKLENGATLPKTAVVEGVEKVMPITSAKDTTQRRLEVKARSTLMMGILNEHQLKFNSIKDAKQLLKAVEKRFGGNAATKKTHRNLLKKEYENFTAPSS</sequence>
<evidence type="ECO:0000313" key="1">
    <source>
        <dbReference type="EMBL" id="GJS83403.1"/>
    </source>
</evidence>
<comment type="caution">
    <text evidence="1">The sequence shown here is derived from an EMBL/GenBank/DDBJ whole genome shotgun (WGS) entry which is preliminary data.</text>
</comment>
<reference evidence="1" key="2">
    <citation type="submission" date="2022-01" db="EMBL/GenBank/DDBJ databases">
        <authorList>
            <person name="Yamashiro T."/>
            <person name="Shiraishi A."/>
            <person name="Satake H."/>
            <person name="Nakayama K."/>
        </authorList>
    </citation>
    <scope>NUCLEOTIDE SEQUENCE</scope>
</reference>
<dbReference type="EMBL" id="BQNB010010898">
    <property type="protein sequence ID" value="GJS83403.1"/>
    <property type="molecule type" value="Genomic_DNA"/>
</dbReference>
<protein>
    <submittedName>
        <fullName evidence="1">Uncharacterized protein</fullName>
    </submittedName>
</protein>
<name>A0ABQ4Z315_9ASTR</name>
<dbReference type="Proteomes" id="UP001151760">
    <property type="component" value="Unassembled WGS sequence"/>
</dbReference>
<reference evidence="1" key="1">
    <citation type="journal article" date="2022" name="Int. J. Mol. Sci.">
        <title>Draft Genome of Tanacetum Coccineum: Genomic Comparison of Closely Related Tanacetum-Family Plants.</title>
        <authorList>
            <person name="Yamashiro T."/>
            <person name="Shiraishi A."/>
            <person name="Nakayama K."/>
            <person name="Satake H."/>
        </authorList>
    </citation>
    <scope>NUCLEOTIDE SEQUENCE</scope>
</reference>
<evidence type="ECO:0000313" key="2">
    <source>
        <dbReference type="Proteomes" id="UP001151760"/>
    </source>
</evidence>